<feature type="binding site" evidence="10">
    <location>
        <position position="99"/>
    </location>
    <ligand>
        <name>Zn(2+)</name>
        <dbReference type="ChEBI" id="CHEBI:29105"/>
    </ligand>
</feature>
<dbReference type="GO" id="GO:0000049">
    <property type="term" value="F:tRNA binding"/>
    <property type="evidence" value="ECO:0007669"/>
    <property type="project" value="InterPro"/>
</dbReference>
<feature type="domain" description="Aminoacyl-tRNA synthetase class I anticodon-binding" evidence="12">
    <location>
        <begin position="323"/>
        <end position="463"/>
    </location>
</feature>
<evidence type="ECO:0000256" key="7">
    <source>
        <dbReference type="ARBA" id="ARBA00022840"/>
    </source>
</evidence>
<keyword evidence="9 10" id="KW-0030">Aminoacyl-tRNA synthetase</keyword>
<dbReference type="PATRIC" id="fig|1618660.3.peg.485"/>
<dbReference type="GO" id="GO:0004818">
    <property type="term" value="F:glutamate-tRNA ligase activity"/>
    <property type="evidence" value="ECO:0007669"/>
    <property type="project" value="UniProtKB-UniRule"/>
</dbReference>
<gene>
    <name evidence="10" type="primary">gltX</name>
    <name evidence="13" type="ORF">UY23_C0002G0048</name>
</gene>
<dbReference type="EC" id="6.1.1.17" evidence="10"/>
<dbReference type="PANTHER" id="PTHR43311">
    <property type="entry name" value="GLUTAMATE--TRNA LIGASE"/>
    <property type="match status" value="1"/>
</dbReference>
<dbReference type="Gene3D" id="1.10.10.350">
    <property type="match status" value="1"/>
</dbReference>
<keyword evidence="4 10" id="KW-0963">Cytoplasm</keyword>
<evidence type="ECO:0000256" key="2">
    <source>
        <dbReference type="ARBA" id="ARBA00007894"/>
    </source>
</evidence>
<feature type="short sequence motif" description="'KMSKS' region" evidence="10">
    <location>
        <begin position="239"/>
        <end position="243"/>
    </location>
</feature>
<dbReference type="InterPro" id="IPR014729">
    <property type="entry name" value="Rossmann-like_a/b/a_fold"/>
</dbReference>
<dbReference type="InterPro" id="IPR008925">
    <property type="entry name" value="aa_tRNA-synth_I_cd-bd_sf"/>
</dbReference>
<evidence type="ECO:0000256" key="9">
    <source>
        <dbReference type="ARBA" id="ARBA00023146"/>
    </source>
</evidence>
<evidence type="ECO:0000313" key="14">
    <source>
        <dbReference type="Proteomes" id="UP000034956"/>
    </source>
</evidence>
<dbReference type="EMBL" id="LCPF01000002">
    <property type="protein sequence ID" value="KKU91309.1"/>
    <property type="molecule type" value="Genomic_DNA"/>
</dbReference>
<dbReference type="Proteomes" id="UP000034956">
    <property type="component" value="Unassembled WGS sequence"/>
</dbReference>
<dbReference type="GO" id="GO:0008270">
    <property type="term" value="F:zinc ion binding"/>
    <property type="evidence" value="ECO:0007669"/>
    <property type="project" value="UniProtKB-UniRule"/>
</dbReference>
<comment type="similarity">
    <text evidence="2 10">Belongs to the class-I aminoacyl-tRNA synthetase family. Glutamate--tRNA ligase type 1 subfamily.</text>
</comment>
<comment type="subcellular location">
    <subcellularLocation>
        <location evidence="1 10">Cytoplasm</location>
    </subcellularLocation>
</comment>
<keyword evidence="8 10" id="KW-0648">Protein biosynthesis</keyword>
<dbReference type="HAMAP" id="MF_00022">
    <property type="entry name" value="Glu_tRNA_synth_type1"/>
    <property type="match status" value="1"/>
</dbReference>
<dbReference type="Gene3D" id="3.40.50.620">
    <property type="entry name" value="HUPs"/>
    <property type="match status" value="1"/>
</dbReference>
<dbReference type="Pfam" id="PF19269">
    <property type="entry name" value="Anticodon_2"/>
    <property type="match status" value="1"/>
</dbReference>
<dbReference type="NCBIfam" id="TIGR00464">
    <property type="entry name" value="gltX_bact"/>
    <property type="match status" value="1"/>
</dbReference>
<dbReference type="SUPFAM" id="SSF48163">
    <property type="entry name" value="An anticodon-binding domain of class I aminoacyl-tRNA synthetases"/>
    <property type="match status" value="1"/>
</dbReference>
<feature type="binding site" evidence="10">
    <location>
        <position position="124"/>
    </location>
    <ligand>
        <name>Zn(2+)</name>
        <dbReference type="ChEBI" id="CHEBI:29105"/>
    </ligand>
</feature>
<dbReference type="PROSITE" id="PS00178">
    <property type="entry name" value="AA_TRNA_LIGASE_I"/>
    <property type="match status" value="1"/>
</dbReference>
<dbReference type="InterPro" id="IPR049940">
    <property type="entry name" value="GluQ/Sye"/>
</dbReference>
<dbReference type="InterPro" id="IPR033910">
    <property type="entry name" value="GluRS_core"/>
</dbReference>
<evidence type="ECO:0000256" key="10">
    <source>
        <dbReference type="HAMAP-Rule" id="MF_00022"/>
    </source>
</evidence>
<evidence type="ECO:0000256" key="6">
    <source>
        <dbReference type="ARBA" id="ARBA00022741"/>
    </source>
</evidence>
<dbReference type="FunFam" id="3.40.50.620:FF:000007">
    <property type="entry name" value="Glutamate--tRNA ligase"/>
    <property type="match status" value="1"/>
</dbReference>
<keyword evidence="7 10" id="KW-0067">ATP-binding</keyword>
<evidence type="ECO:0000256" key="5">
    <source>
        <dbReference type="ARBA" id="ARBA00022598"/>
    </source>
</evidence>
<feature type="binding site" evidence="10">
    <location>
        <position position="126"/>
    </location>
    <ligand>
        <name>Zn(2+)</name>
        <dbReference type="ChEBI" id="CHEBI:29105"/>
    </ligand>
</feature>
<evidence type="ECO:0000256" key="4">
    <source>
        <dbReference type="ARBA" id="ARBA00022490"/>
    </source>
</evidence>
<comment type="cofactor">
    <cofactor evidence="10">
        <name>Zn(2+)</name>
        <dbReference type="ChEBI" id="CHEBI:29105"/>
    </cofactor>
    <text evidence="10">Binds 1 zinc ion per subunit.</text>
</comment>
<keyword evidence="10" id="KW-0479">Metal-binding</keyword>
<comment type="catalytic activity">
    <reaction evidence="10">
        <text>tRNA(Glu) + L-glutamate + ATP = L-glutamyl-tRNA(Glu) + AMP + diphosphate</text>
        <dbReference type="Rhea" id="RHEA:23540"/>
        <dbReference type="Rhea" id="RHEA-COMP:9663"/>
        <dbReference type="Rhea" id="RHEA-COMP:9680"/>
        <dbReference type="ChEBI" id="CHEBI:29985"/>
        <dbReference type="ChEBI" id="CHEBI:30616"/>
        <dbReference type="ChEBI" id="CHEBI:33019"/>
        <dbReference type="ChEBI" id="CHEBI:78442"/>
        <dbReference type="ChEBI" id="CHEBI:78520"/>
        <dbReference type="ChEBI" id="CHEBI:456215"/>
        <dbReference type="EC" id="6.1.1.17"/>
    </reaction>
</comment>
<dbReference type="InterPro" id="IPR004527">
    <property type="entry name" value="Glu-tRNA-ligase_bac/mito"/>
</dbReference>
<dbReference type="PRINTS" id="PR00987">
    <property type="entry name" value="TRNASYNTHGLU"/>
</dbReference>
<proteinExistence type="inferred from homology"/>
<keyword evidence="6 10" id="KW-0547">Nucleotide-binding</keyword>
<evidence type="ECO:0000259" key="11">
    <source>
        <dbReference type="Pfam" id="PF00749"/>
    </source>
</evidence>
<keyword evidence="10" id="KW-0862">Zinc</keyword>
<name>A0A0G1UB11_9BACT</name>
<feature type="binding site" evidence="10">
    <location>
        <position position="242"/>
    </location>
    <ligand>
        <name>ATP</name>
        <dbReference type="ChEBI" id="CHEBI:30616"/>
    </ligand>
</feature>
<comment type="caution">
    <text evidence="13">The sequence shown here is derived from an EMBL/GenBank/DDBJ whole genome shotgun (WGS) entry which is preliminary data.</text>
</comment>
<feature type="short sequence motif" description="'HIGH' region" evidence="10">
    <location>
        <begin position="8"/>
        <end position="18"/>
    </location>
</feature>
<organism evidence="13 14">
    <name type="scientific">Candidatus Jorgensenbacteria bacterium GW2011_GWA1_48_11</name>
    <dbReference type="NCBI Taxonomy" id="1618660"/>
    <lineage>
        <taxon>Bacteria</taxon>
        <taxon>Candidatus Joergenseniibacteriota</taxon>
    </lineage>
</organism>
<evidence type="ECO:0000256" key="1">
    <source>
        <dbReference type="ARBA" id="ARBA00004496"/>
    </source>
</evidence>
<feature type="domain" description="Glutamyl/glutaminyl-tRNA synthetase class Ib catalytic" evidence="11">
    <location>
        <begin position="2"/>
        <end position="308"/>
    </location>
</feature>
<evidence type="ECO:0000259" key="12">
    <source>
        <dbReference type="Pfam" id="PF19269"/>
    </source>
</evidence>
<dbReference type="InterPro" id="IPR020751">
    <property type="entry name" value="aa-tRNA-synth_I_codon-bd_sub2"/>
</dbReference>
<evidence type="ECO:0000256" key="8">
    <source>
        <dbReference type="ARBA" id="ARBA00022917"/>
    </source>
</evidence>
<dbReference type="GO" id="GO:0006424">
    <property type="term" value="P:glutamyl-tRNA aminoacylation"/>
    <property type="evidence" value="ECO:0007669"/>
    <property type="project" value="UniProtKB-UniRule"/>
</dbReference>
<dbReference type="CDD" id="cd00808">
    <property type="entry name" value="GluRS_core"/>
    <property type="match status" value="1"/>
</dbReference>
<dbReference type="InterPro" id="IPR000924">
    <property type="entry name" value="Glu/Gln-tRNA-synth"/>
</dbReference>
<accession>A0A0G1UB11</accession>
<feature type="binding site" evidence="10">
    <location>
        <position position="97"/>
    </location>
    <ligand>
        <name>Zn(2+)</name>
        <dbReference type="ChEBI" id="CHEBI:29105"/>
    </ligand>
</feature>
<protein>
    <recommendedName>
        <fullName evidence="10">Glutamate--tRNA ligase</fullName>
        <ecNumber evidence="10">6.1.1.17</ecNumber>
    </recommendedName>
    <alternativeName>
        <fullName evidence="10">Glutamyl-tRNA synthetase</fullName>
        <shortName evidence="10">GluRS</shortName>
    </alternativeName>
</protein>
<dbReference type="InterPro" id="IPR001412">
    <property type="entry name" value="aa-tRNA-synth_I_CS"/>
</dbReference>
<evidence type="ECO:0000313" key="13">
    <source>
        <dbReference type="EMBL" id="KKU91309.1"/>
    </source>
</evidence>
<dbReference type="PANTHER" id="PTHR43311:SF2">
    <property type="entry name" value="GLUTAMATE--TRNA LIGASE, MITOCHONDRIAL-RELATED"/>
    <property type="match status" value="1"/>
</dbReference>
<reference evidence="13 14" key="1">
    <citation type="journal article" date="2015" name="Nature">
        <title>rRNA introns, odd ribosomes, and small enigmatic genomes across a large radiation of phyla.</title>
        <authorList>
            <person name="Brown C.T."/>
            <person name="Hug L.A."/>
            <person name="Thomas B.C."/>
            <person name="Sharon I."/>
            <person name="Castelle C.J."/>
            <person name="Singh A."/>
            <person name="Wilkins M.J."/>
            <person name="Williams K.H."/>
            <person name="Banfield J.F."/>
        </authorList>
    </citation>
    <scope>NUCLEOTIDE SEQUENCE [LARGE SCALE GENOMIC DNA]</scope>
</reference>
<dbReference type="SUPFAM" id="SSF52374">
    <property type="entry name" value="Nucleotidylyl transferase"/>
    <property type="match status" value="1"/>
</dbReference>
<comment type="subunit">
    <text evidence="3 10">Monomer.</text>
</comment>
<dbReference type="InterPro" id="IPR020058">
    <property type="entry name" value="Glu/Gln-tRNA-synth_Ib_cat-dom"/>
</dbReference>
<dbReference type="AlphaFoldDB" id="A0A0G1UB11"/>
<keyword evidence="5 10" id="KW-0436">Ligase</keyword>
<dbReference type="Pfam" id="PF00749">
    <property type="entry name" value="tRNA-synt_1c"/>
    <property type="match status" value="1"/>
</dbReference>
<evidence type="ECO:0000256" key="3">
    <source>
        <dbReference type="ARBA" id="ARBA00011245"/>
    </source>
</evidence>
<dbReference type="GO" id="GO:0005524">
    <property type="term" value="F:ATP binding"/>
    <property type="evidence" value="ECO:0007669"/>
    <property type="project" value="UniProtKB-UniRule"/>
</dbReference>
<dbReference type="GO" id="GO:0005829">
    <property type="term" value="C:cytosol"/>
    <property type="evidence" value="ECO:0007669"/>
    <property type="project" value="TreeGrafter"/>
</dbReference>
<comment type="function">
    <text evidence="10">Catalyzes the attachment of glutamate to tRNA(Glu) in a two-step reaction: glutamate is first activated by ATP to form Glu-AMP and then transferred to the acceptor end of tRNA(Glu).</text>
</comment>
<dbReference type="InterPro" id="IPR045462">
    <property type="entry name" value="aa-tRNA-synth_I_cd-bd"/>
</dbReference>
<sequence>MIRVRFAPSPTGHLHMGGVRTALFNWLFARHEGGKFLLRIEDTDKNRSKKEYEDEIINVLKWLGLDWDEEVNRQSERLSLYEGYLKKLFESGLAYYCFCTLEELEAESQAQLTQGLPPKYSGKCRHLKREEVEERLKKEPAVIRFKVPNRVVAFHDMIRGNVEFNAELIGDIVIAKSLQEPLYNFAAAVDDFEMKITHVIRGEEHISNTPKQILIQEALGFDRLEYAHLPLILGPDRKKLSKRFLDKSMDDYIKDGYLAEAIINFLVLLGWHPKEDREVISLADMVKEFSLNRVQKAGAIFNPEKLDWLNGYYLRSLPLKIIVEKLKKFIPTAWLKKEKLLEKVIEIEKERMRRLNEFPDLAGFFFDLPDYPVLILNWQKTNAATTLDNLKAVAEALRAVPKEDFSKKTFESSLMLLADARGRGEIFWPLRVALSGREASPGPLDILEILGKEESLQRIQAAIKKLS</sequence>